<dbReference type="Proteomes" id="UP001194580">
    <property type="component" value="Unassembled WGS sequence"/>
</dbReference>
<organism evidence="1 2">
    <name type="scientific">Linnemannia exigua</name>
    <dbReference type="NCBI Taxonomy" id="604196"/>
    <lineage>
        <taxon>Eukaryota</taxon>
        <taxon>Fungi</taxon>
        <taxon>Fungi incertae sedis</taxon>
        <taxon>Mucoromycota</taxon>
        <taxon>Mortierellomycotina</taxon>
        <taxon>Mortierellomycetes</taxon>
        <taxon>Mortierellales</taxon>
        <taxon>Mortierellaceae</taxon>
        <taxon>Linnemannia</taxon>
    </lineage>
</organism>
<reference evidence="1" key="1">
    <citation type="journal article" date="2020" name="Fungal Divers.">
        <title>Resolving the Mortierellaceae phylogeny through synthesis of multi-gene phylogenetics and phylogenomics.</title>
        <authorList>
            <person name="Vandepol N."/>
            <person name="Liber J."/>
            <person name="Desiro A."/>
            <person name="Na H."/>
            <person name="Kennedy M."/>
            <person name="Barry K."/>
            <person name="Grigoriev I.V."/>
            <person name="Miller A.N."/>
            <person name="O'Donnell K."/>
            <person name="Stajich J.E."/>
            <person name="Bonito G."/>
        </authorList>
    </citation>
    <scope>NUCLEOTIDE SEQUENCE</scope>
    <source>
        <strain evidence="1">NRRL 28262</strain>
    </source>
</reference>
<dbReference type="InterPro" id="IPR032675">
    <property type="entry name" value="LRR_dom_sf"/>
</dbReference>
<gene>
    <name evidence="1" type="ORF">BGZ95_002506</name>
</gene>
<dbReference type="Gene3D" id="3.80.10.10">
    <property type="entry name" value="Ribonuclease Inhibitor"/>
    <property type="match status" value="1"/>
</dbReference>
<accession>A0AAD4H3B6</accession>
<dbReference type="EMBL" id="JAAAIL010001533">
    <property type="protein sequence ID" value="KAG0268327.1"/>
    <property type="molecule type" value="Genomic_DNA"/>
</dbReference>
<proteinExistence type="predicted"/>
<evidence type="ECO:0000313" key="2">
    <source>
        <dbReference type="Proteomes" id="UP001194580"/>
    </source>
</evidence>
<protein>
    <submittedName>
        <fullName evidence="1">Uncharacterized protein</fullName>
    </submittedName>
</protein>
<dbReference type="AlphaFoldDB" id="A0AAD4H3B6"/>
<keyword evidence="2" id="KW-1185">Reference proteome</keyword>
<evidence type="ECO:0000313" key="1">
    <source>
        <dbReference type="EMBL" id="KAG0268327.1"/>
    </source>
</evidence>
<sequence length="353" mass="39198">MSAIPAVLLTFLRGCENLESVDDDLITLKNYRSWIFSYPVILEALLKATELTHLRQECNIPLGLNYQNARRDAEMAHAISSLGKRNGVQEGWNILSLMTGQRPRPACGRALIEASKNGLRKLVLDGGAGVSSQDIQAIFSYGRSLRVFRPYALPPLLASDCIRSSWSCKQLTVLNIKICGIPRPDVLIDFMGKPIPAGSPLHQGTMDESRAIQRQVYRQLGSLESLRDLTLGDDSFVSNLIVDESGKDGAVYFDPLFQSDCLEMSLASGLELLSGLQALQKLRVNNMDHRLGAEEVRWIDRTLPNLQILGGLKRTLWPRSSINYRYSNEMIPFGRPFGAGLAALQCNVGFKFE</sequence>
<name>A0AAD4H3B6_9FUNG</name>
<comment type="caution">
    <text evidence="1">The sequence shown here is derived from an EMBL/GenBank/DDBJ whole genome shotgun (WGS) entry which is preliminary data.</text>
</comment>